<keyword evidence="4 6" id="KW-1133">Transmembrane helix</keyword>
<dbReference type="AlphaFoldDB" id="G8PAF1"/>
<dbReference type="InterPro" id="IPR015867">
    <property type="entry name" value="N-reg_PII/ATP_PRibTrfase_C"/>
</dbReference>
<dbReference type="Pfam" id="PF02588">
    <property type="entry name" value="YitT_membrane"/>
    <property type="match status" value="1"/>
</dbReference>
<dbReference type="Pfam" id="PF10035">
    <property type="entry name" value="DUF2179"/>
    <property type="match status" value="1"/>
</dbReference>
<reference evidence="8 9" key="1">
    <citation type="journal article" date="2012" name="J. Bacteriol.">
        <title>Complete Genome Sequence of the Beer Spoilage Organism Pediococcus claussenii ATCC BAA-344T.</title>
        <authorList>
            <person name="Pittet V."/>
            <person name="Abegunde T."/>
            <person name="Marfleet T."/>
            <person name="Haakensen M."/>
            <person name="Morrow K."/>
            <person name="Jayaprakash T."/>
            <person name="Schroeder K."/>
            <person name="Trost B."/>
            <person name="Byrns S."/>
            <person name="Bergsveinson J."/>
            <person name="Kusalik A."/>
            <person name="Ziola B."/>
        </authorList>
    </citation>
    <scope>NUCLEOTIDE SEQUENCE [LARGE SCALE GENOMIC DNA]</scope>
    <source>
        <strain evidence="8 9">ATCC BAA-344</strain>
    </source>
</reference>
<dbReference type="eggNOG" id="COG1284">
    <property type="taxonomic scope" value="Bacteria"/>
</dbReference>
<dbReference type="InterPro" id="IPR019264">
    <property type="entry name" value="DUF2179"/>
</dbReference>
<evidence type="ECO:0000256" key="1">
    <source>
        <dbReference type="ARBA" id="ARBA00004651"/>
    </source>
</evidence>
<organism evidence="8 9">
    <name type="scientific">Pediococcus claussenii (strain ATCC BAA-344 / DSM 14800 / JCM 18046 / KCTC 3811 / LMG 21948 / P06)</name>
    <dbReference type="NCBI Taxonomy" id="701521"/>
    <lineage>
        <taxon>Bacteria</taxon>
        <taxon>Bacillati</taxon>
        <taxon>Bacillota</taxon>
        <taxon>Bacilli</taxon>
        <taxon>Lactobacillales</taxon>
        <taxon>Lactobacillaceae</taxon>
        <taxon>Pediococcus</taxon>
    </lineage>
</organism>
<dbReference type="HOGENOM" id="CLU_063199_1_0_9"/>
<feature type="transmembrane region" description="Helical" evidence="6">
    <location>
        <begin position="12"/>
        <end position="32"/>
    </location>
</feature>
<evidence type="ECO:0000256" key="4">
    <source>
        <dbReference type="ARBA" id="ARBA00022989"/>
    </source>
</evidence>
<evidence type="ECO:0000256" key="3">
    <source>
        <dbReference type="ARBA" id="ARBA00022692"/>
    </source>
</evidence>
<gene>
    <name evidence="8" type="ordered locus">PECL_1519</name>
</gene>
<evidence type="ECO:0000256" key="2">
    <source>
        <dbReference type="ARBA" id="ARBA00022475"/>
    </source>
</evidence>
<keyword evidence="5 6" id="KW-0472">Membrane</keyword>
<feature type="transmembrane region" description="Helical" evidence="6">
    <location>
        <begin position="177"/>
        <end position="195"/>
    </location>
</feature>
<feature type="domain" description="DUF2179" evidence="7">
    <location>
        <begin position="221"/>
        <end position="275"/>
    </location>
</feature>
<feature type="transmembrane region" description="Helical" evidence="6">
    <location>
        <begin position="52"/>
        <end position="75"/>
    </location>
</feature>
<sequence>MLRKQTLPNQVVAAIIYGFLSAVGLNFFLIPAKTYSSGVTGVAQLLSTIGQQIHLNLSVAILVVILNLPLLVLSWISINHRYTILSVVSVLANAIFLHLIPVHRILGDPLAAVIFGGALIGMGVGLCFRYGFSTGGTDIVLSIVGDKLDKNIGPINFAINGSILMVAGLLFGWPSALYSLIGIFVNGLIMDYVYIQQQRVTVTIFTKQLEEMHEYLSKNSRGAPFMDGTGIYTNDPVKVVVTIVSKYELNTLKSNILKRDPQAFVSVSPVTQLWGRFIKNYD</sequence>
<evidence type="ECO:0000313" key="8">
    <source>
        <dbReference type="EMBL" id="AEV95740.1"/>
    </source>
</evidence>
<feature type="transmembrane region" description="Helical" evidence="6">
    <location>
        <begin position="152"/>
        <end position="171"/>
    </location>
</feature>
<feature type="transmembrane region" description="Helical" evidence="6">
    <location>
        <begin position="112"/>
        <end position="132"/>
    </location>
</feature>
<dbReference type="InterPro" id="IPR051461">
    <property type="entry name" value="UPF0750_membrane"/>
</dbReference>
<keyword evidence="9" id="KW-1185">Reference proteome</keyword>
<evidence type="ECO:0000256" key="5">
    <source>
        <dbReference type="ARBA" id="ARBA00023136"/>
    </source>
</evidence>
<name>G8PAF1_PEDCP</name>
<evidence type="ECO:0000313" key="9">
    <source>
        <dbReference type="Proteomes" id="UP000005444"/>
    </source>
</evidence>
<feature type="transmembrane region" description="Helical" evidence="6">
    <location>
        <begin position="82"/>
        <end position="100"/>
    </location>
</feature>
<dbReference type="STRING" id="701521.PECL_1519"/>
<dbReference type="KEGG" id="pce:PECL_1519"/>
<keyword evidence="2" id="KW-1003">Cell membrane</keyword>
<dbReference type="Proteomes" id="UP000005444">
    <property type="component" value="Chromosome"/>
</dbReference>
<dbReference type="RefSeq" id="WP_014215934.1">
    <property type="nucleotide sequence ID" value="NC_016605.1"/>
</dbReference>
<comment type="subcellular location">
    <subcellularLocation>
        <location evidence="1">Cell membrane</location>
        <topology evidence="1">Multi-pass membrane protein</topology>
    </subcellularLocation>
</comment>
<dbReference type="PIRSF" id="PIRSF006483">
    <property type="entry name" value="Membrane_protein_YitT"/>
    <property type="match status" value="1"/>
</dbReference>
<proteinExistence type="predicted"/>
<dbReference type="PANTHER" id="PTHR33545">
    <property type="entry name" value="UPF0750 MEMBRANE PROTEIN YITT-RELATED"/>
    <property type="match status" value="1"/>
</dbReference>
<accession>G8PAF1</accession>
<dbReference type="EMBL" id="CP003137">
    <property type="protein sequence ID" value="AEV95740.1"/>
    <property type="molecule type" value="Genomic_DNA"/>
</dbReference>
<keyword evidence="3 6" id="KW-0812">Transmembrane</keyword>
<protein>
    <recommendedName>
        <fullName evidence="7">DUF2179 domain-containing protein</fullName>
    </recommendedName>
</protein>
<evidence type="ECO:0000259" key="7">
    <source>
        <dbReference type="Pfam" id="PF10035"/>
    </source>
</evidence>
<dbReference type="GO" id="GO:0005886">
    <property type="term" value="C:plasma membrane"/>
    <property type="evidence" value="ECO:0007669"/>
    <property type="project" value="UniProtKB-SubCell"/>
</dbReference>
<dbReference type="PANTHER" id="PTHR33545:SF5">
    <property type="entry name" value="UPF0750 MEMBRANE PROTEIN YITT"/>
    <property type="match status" value="1"/>
</dbReference>
<dbReference type="Gene3D" id="3.30.70.120">
    <property type="match status" value="1"/>
</dbReference>
<dbReference type="InterPro" id="IPR003740">
    <property type="entry name" value="YitT"/>
</dbReference>
<dbReference type="PATRIC" id="fig|701521.8.peg.1422"/>
<evidence type="ECO:0000256" key="6">
    <source>
        <dbReference type="SAM" id="Phobius"/>
    </source>
</evidence>
<dbReference type="CDD" id="cd16380">
    <property type="entry name" value="YitT_C"/>
    <property type="match status" value="1"/>
</dbReference>